<sequence length="178" mass="19909">MTSTASLRSGGSGGSVSTLSRSSRRQMTGPDAFPRATILYYTYGARLPCGLWREPCCFVRGRFHERQRQESTKWTAAVNDYWVSHLLPRAAALTNETYYKDSCCGPGFGGNIEALEDTWLEEAKNLLRPRGMAILVNFHTDKTGKSNEMYGELRIVDRDLVSDDAFALAQRERSTLLG</sequence>
<organism evidence="2">
    <name type="scientific">Phaeomonas parva</name>
    <dbReference type="NCBI Taxonomy" id="124430"/>
    <lineage>
        <taxon>Eukaryota</taxon>
        <taxon>Sar</taxon>
        <taxon>Stramenopiles</taxon>
        <taxon>Ochrophyta</taxon>
        <taxon>Pinguiophyceae</taxon>
        <taxon>Pinguiochrysidales</taxon>
        <taxon>Pinguiochrysidaceae</taxon>
        <taxon>Phaeomonas</taxon>
    </lineage>
</organism>
<protein>
    <submittedName>
        <fullName evidence="2">Uncharacterized protein</fullName>
    </submittedName>
</protein>
<gene>
    <name evidence="2" type="ORF">PPAR1163_LOCUS26844</name>
</gene>
<dbReference type="AlphaFoldDB" id="A0A7S1XYC4"/>
<proteinExistence type="predicted"/>
<feature type="compositionally biased region" description="Low complexity" evidence="1">
    <location>
        <begin position="1"/>
        <end position="21"/>
    </location>
</feature>
<dbReference type="EMBL" id="HBGJ01042763">
    <property type="protein sequence ID" value="CAD9268411.1"/>
    <property type="molecule type" value="Transcribed_RNA"/>
</dbReference>
<evidence type="ECO:0000313" key="2">
    <source>
        <dbReference type="EMBL" id="CAD9268411.1"/>
    </source>
</evidence>
<accession>A0A7S1XYC4</accession>
<name>A0A7S1XYC4_9STRA</name>
<evidence type="ECO:0000256" key="1">
    <source>
        <dbReference type="SAM" id="MobiDB-lite"/>
    </source>
</evidence>
<feature type="region of interest" description="Disordered" evidence="1">
    <location>
        <begin position="1"/>
        <end position="29"/>
    </location>
</feature>
<reference evidence="2" key="1">
    <citation type="submission" date="2021-01" db="EMBL/GenBank/DDBJ databases">
        <authorList>
            <person name="Corre E."/>
            <person name="Pelletier E."/>
            <person name="Niang G."/>
            <person name="Scheremetjew M."/>
            <person name="Finn R."/>
            <person name="Kale V."/>
            <person name="Holt S."/>
            <person name="Cochrane G."/>
            <person name="Meng A."/>
            <person name="Brown T."/>
            <person name="Cohen L."/>
        </authorList>
    </citation>
    <scope>NUCLEOTIDE SEQUENCE</scope>
    <source>
        <strain evidence="2">CCMP2877</strain>
    </source>
</reference>